<comment type="caution">
    <text evidence="2">The sequence shown here is derived from an EMBL/GenBank/DDBJ whole genome shotgun (WGS) entry which is preliminary data.</text>
</comment>
<dbReference type="EC" id="2.4.-.-" evidence="2"/>
<protein>
    <submittedName>
        <fullName evidence="2">Glycosyltransferase</fullName>
        <ecNumber evidence="2">2.4.-.-</ecNumber>
    </submittedName>
</protein>
<dbReference type="Proteomes" id="UP001385892">
    <property type="component" value="Unassembled WGS sequence"/>
</dbReference>
<proteinExistence type="predicted"/>
<dbReference type="PANTHER" id="PTHR46401">
    <property type="entry name" value="GLYCOSYLTRANSFERASE WBBK-RELATED"/>
    <property type="match status" value="1"/>
</dbReference>
<dbReference type="GO" id="GO:0016757">
    <property type="term" value="F:glycosyltransferase activity"/>
    <property type="evidence" value="ECO:0007669"/>
    <property type="project" value="UniProtKB-KW"/>
</dbReference>
<evidence type="ECO:0000256" key="1">
    <source>
        <dbReference type="ARBA" id="ARBA00022679"/>
    </source>
</evidence>
<dbReference type="RefSeq" id="WP_340342218.1">
    <property type="nucleotide sequence ID" value="NZ_JBBKZT010000004.1"/>
</dbReference>
<organism evidence="2 3">
    <name type="scientific">Variovorax rhizosphaerae</name>
    <dbReference type="NCBI Taxonomy" id="1836200"/>
    <lineage>
        <taxon>Bacteria</taxon>
        <taxon>Pseudomonadati</taxon>
        <taxon>Pseudomonadota</taxon>
        <taxon>Betaproteobacteria</taxon>
        <taxon>Burkholderiales</taxon>
        <taxon>Comamonadaceae</taxon>
        <taxon>Variovorax</taxon>
    </lineage>
</organism>
<keyword evidence="3" id="KW-1185">Reference proteome</keyword>
<keyword evidence="2" id="KW-0328">Glycosyltransferase</keyword>
<dbReference type="PANTHER" id="PTHR46401:SF2">
    <property type="entry name" value="GLYCOSYLTRANSFERASE WBBK-RELATED"/>
    <property type="match status" value="1"/>
</dbReference>
<reference evidence="2 3" key="1">
    <citation type="submission" date="2024-03" db="EMBL/GenBank/DDBJ databases">
        <title>Novel species of the genus Variovorax.</title>
        <authorList>
            <person name="Liu Q."/>
            <person name="Xin Y.-H."/>
        </authorList>
    </citation>
    <scope>NUCLEOTIDE SEQUENCE [LARGE SCALE GENOMIC DNA]</scope>
    <source>
        <strain evidence="2 3">KACC 18900</strain>
    </source>
</reference>
<sequence>MALVIDGVFFQLAQSGIARIWRAVLPLLAQKLDMPIVFLDRGGFDDNLDGVEVVPFPSYKSRYNAGDSQLLEKVCRHYGARAFASTYYTTPTETPSLLLVYDMIPERLGFDLSARDWREKELAILHARRHLCISNNTRKDLLHFYPELDAAETSVAYCGIDPTVFRPREEGAIAEFRRRMGLDRPYFIFVGSRVQANNYKNASLFFDAIQGMNADFDVLCVGGEPIAPDAGLSPDRPRIIQARLDDDELALAYGGAAALVYPSLYEGFGLPVAEAMGAHCPVICTSHGSLAEVAGDAALMISGTSIAEMANALRRVREPAMRTKLIERGALQAVRFRWQPFAEELVKNIQSLVTEADAGAYGDFYRRWAQLRQLQGEVDVVV</sequence>
<accession>A0ABU8WHS3</accession>
<keyword evidence="1 2" id="KW-0808">Transferase</keyword>
<dbReference type="Pfam" id="PF13692">
    <property type="entry name" value="Glyco_trans_1_4"/>
    <property type="match status" value="1"/>
</dbReference>
<evidence type="ECO:0000313" key="3">
    <source>
        <dbReference type="Proteomes" id="UP001385892"/>
    </source>
</evidence>
<dbReference type="Gene3D" id="3.40.50.2000">
    <property type="entry name" value="Glycogen Phosphorylase B"/>
    <property type="match status" value="1"/>
</dbReference>
<gene>
    <name evidence="2" type="ORF">WKW82_10445</name>
</gene>
<name>A0ABU8WHS3_9BURK</name>
<dbReference type="EMBL" id="JBBKZT010000004">
    <property type="protein sequence ID" value="MEJ8847071.1"/>
    <property type="molecule type" value="Genomic_DNA"/>
</dbReference>
<dbReference type="SUPFAM" id="SSF53756">
    <property type="entry name" value="UDP-Glycosyltransferase/glycogen phosphorylase"/>
    <property type="match status" value="1"/>
</dbReference>
<evidence type="ECO:0000313" key="2">
    <source>
        <dbReference type="EMBL" id="MEJ8847071.1"/>
    </source>
</evidence>